<feature type="transmembrane region" description="Helical" evidence="9">
    <location>
        <begin position="1044"/>
        <end position="1062"/>
    </location>
</feature>
<feature type="transmembrane region" description="Helical" evidence="9">
    <location>
        <begin position="1137"/>
        <end position="1157"/>
    </location>
</feature>
<dbReference type="CDD" id="cd18139">
    <property type="entry name" value="HLD_clamp_RarA"/>
    <property type="match status" value="1"/>
</dbReference>
<dbReference type="InterPro" id="IPR032423">
    <property type="entry name" value="AAA_assoc_2"/>
</dbReference>
<dbReference type="InterPro" id="IPR008921">
    <property type="entry name" value="DNA_pol3_clamp-load_cplx_C"/>
</dbReference>
<feature type="domain" description="Protein kinase" evidence="10">
    <location>
        <begin position="3425"/>
        <end position="3745"/>
    </location>
</feature>
<dbReference type="GO" id="GO:0035556">
    <property type="term" value="P:intracellular signal transduction"/>
    <property type="evidence" value="ECO:0007669"/>
    <property type="project" value="InterPro"/>
</dbReference>
<dbReference type="PROSITE" id="PS50011">
    <property type="entry name" value="PROTEIN_KINASE_DOM"/>
    <property type="match status" value="4"/>
</dbReference>
<dbReference type="InterPro" id="IPR001245">
    <property type="entry name" value="Ser-Thr/Tyr_kinase_cat_dom"/>
</dbReference>
<dbReference type="InterPro" id="IPR051681">
    <property type="entry name" value="Ser/Thr_Kinases-Pseudokinases"/>
</dbReference>
<dbReference type="InterPro" id="IPR021886">
    <property type="entry name" value="MgsA_C"/>
</dbReference>
<keyword evidence="6 7" id="KW-0067">ATP-binding</keyword>
<evidence type="ECO:0000256" key="1">
    <source>
        <dbReference type="ARBA" id="ARBA00008171"/>
    </source>
</evidence>
<dbReference type="GO" id="GO:0005524">
    <property type="term" value="F:ATP binding"/>
    <property type="evidence" value="ECO:0007669"/>
    <property type="project" value="UniProtKB-UniRule"/>
</dbReference>
<feature type="transmembrane region" description="Helical" evidence="9">
    <location>
        <begin position="1817"/>
        <end position="1842"/>
    </location>
</feature>
<evidence type="ECO:0000256" key="7">
    <source>
        <dbReference type="PROSITE-ProRule" id="PRU10141"/>
    </source>
</evidence>
<evidence type="ECO:0000259" key="10">
    <source>
        <dbReference type="PROSITE" id="PS50011"/>
    </source>
</evidence>
<evidence type="ECO:0000256" key="5">
    <source>
        <dbReference type="ARBA" id="ARBA00022741"/>
    </source>
</evidence>
<feature type="region of interest" description="Disordered" evidence="8">
    <location>
        <begin position="2225"/>
        <end position="2271"/>
    </location>
</feature>
<feature type="binding site" evidence="7">
    <location>
        <position position="3453"/>
    </location>
    <ligand>
        <name>ATP</name>
        <dbReference type="ChEBI" id="CHEBI:30616"/>
    </ligand>
</feature>
<keyword evidence="3" id="KW-0808">Transferase</keyword>
<dbReference type="InterPro" id="IPR000591">
    <property type="entry name" value="DEP_dom"/>
</dbReference>
<dbReference type="GO" id="GO:0016887">
    <property type="term" value="F:ATP hydrolysis activity"/>
    <property type="evidence" value="ECO:0007669"/>
    <property type="project" value="InterPro"/>
</dbReference>
<feature type="domain" description="DEP" evidence="11">
    <location>
        <begin position="1553"/>
        <end position="1610"/>
    </location>
</feature>
<feature type="transmembrane region" description="Helical" evidence="9">
    <location>
        <begin position="3260"/>
        <end position="3282"/>
    </location>
</feature>
<dbReference type="InterPro" id="IPR017441">
    <property type="entry name" value="Protein_kinase_ATP_BS"/>
</dbReference>
<feature type="compositionally biased region" description="Polar residues" evidence="8">
    <location>
        <begin position="2564"/>
        <end position="2576"/>
    </location>
</feature>
<evidence type="ECO:0000313" key="13">
    <source>
        <dbReference type="Proteomes" id="UP001259832"/>
    </source>
</evidence>
<feature type="transmembrane region" description="Helical" evidence="9">
    <location>
        <begin position="1011"/>
        <end position="1032"/>
    </location>
</feature>
<dbReference type="Gene3D" id="1.10.510.10">
    <property type="entry name" value="Transferase(Phosphotransferase) domain 1"/>
    <property type="match status" value="4"/>
</dbReference>
<dbReference type="Pfam" id="PF16193">
    <property type="entry name" value="AAA_assoc_2"/>
    <property type="match status" value="1"/>
</dbReference>
<feature type="transmembrane region" description="Helical" evidence="9">
    <location>
        <begin position="97"/>
        <end position="120"/>
    </location>
</feature>
<proteinExistence type="inferred from homology"/>
<comment type="caution">
    <text evidence="12">The sequence shown here is derived from an EMBL/GenBank/DDBJ whole genome shotgun (WGS) entry which is preliminary data.</text>
</comment>
<gene>
    <name evidence="12" type="ORF">P3T76_012057</name>
</gene>
<reference evidence="12" key="1">
    <citation type="submission" date="2023-08" db="EMBL/GenBank/DDBJ databases">
        <title>Reference Genome Resource for the Citrus Pathogen Phytophthora citrophthora.</title>
        <authorList>
            <person name="Moller H."/>
            <person name="Coetzee B."/>
            <person name="Rose L.J."/>
            <person name="Van Niekerk J.M."/>
        </authorList>
    </citation>
    <scope>NUCLEOTIDE SEQUENCE</scope>
    <source>
        <strain evidence="12">STE-U-9442</strain>
    </source>
</reference>
<dbReference type="FunFam" id="3.40.50.300:FF:000137">
    <property type="entry name" value="Replication-associated recombination protein A"/>
    <property type="match status" value="1"/>
</dbReference>
<feature type="binding site" evidence="7">
    <location>
        <position position="1238"/>
    </location>
    <ligand>
        <name>ATP</name>
        <dbReference type="ChEBI" id="CHEBI:30616"/>
    </ligand>
</feature>
<keyword evidence="5 7" id="KW-0547">Nucleotide-binding</keyword>
<name>A0AAD9G5Z6_9STRA</name>
<dbReference type="Gene3D" id="3.30.200.20">
    <property type="entry name" value="Phosphorylase Kinase, domain 1"/>
    <property type="match status" value="4"/>
</dbReference>
<dbReference type="PROSITE" id="PS00107">
    <property type="entry name" value="PROTEIN_KINASE_ATP"/>
    <property type="match status" value="4"/>
</dbReference>
<feature type="compositionally biased region" description="Polar residues" evidence="8">
    <location>
        <begin position="2911"/>
        <end position="2924"/>
    </location>
</feature>
<dbReference type="EMBL" id="JASMQC010000029">
    <property type="protein sequence ID" value="KAK1932473.1"/>
    <property type="molecule type" value="Genomic_DNA"/>
</dbReference>
<feature type="region of interest" description="Disordered" evidence="8">
    <location>
        <begin position="2908"/>
        <end position="2933"/>
    </location>
</feature>
<dbReference type="Gene3D" id="3.40.50.300">
    <property type="entry name" value="P-loop containing nucleotide triphosphate hydrolases"/>
    <property type="match status" value="1"/>
</dbReference>
<dbReference type="InterPro" id="IPR003959">
    <property type="entry name" value="ATPase_AAA_core"/>
</dbReference>
<dbReference type="Pfam" id="PF07714">
    <property type="entry name" value="PK_Tyr_Ser-Thr"/>
    <property type="match status" value="1"/>
</dbReference>
<evidence type="ECO:0000256" key="8">
    <source>
        <dbReference type="SAM" id="MobiDB-lite"/>
    </source>
</evidence>
<dbReference type="SUPFAM" id="SSF56112">
    <property type="entry name" value="Protein kinase-like (PK-like)"/>
    <property type="match status" value="4"/>
</dbReference>
<dbReference type="GO" id="GO:0006260">
    <property type="term" value="P:DNA replication"/>
    <property type="evidence" value="ECO:0007669"/>
    <property type="project" value="UniProtKB-KW"/>
</dbReference>
<comment type="similarity">
    <text evidence="2">Belongs to the AAA ATPase family. RarA/MGS1/WRNIP1 subfamily.</text>
</comment>
<dbReference type="SUPFAM" id="SSF48019">
    <property type="entry name" value="post-AAA+ oligomerization domain-like"/>
    <property type="match status" value="1"/>
</dbReference>
<keyword evidence="9" id="KW-0812">Transmembrane</keyword>
<feature type="transmembrane region" description="Helical" evidence="9">
    <location>
        <begin position="173"/>
        <end position="198"/>
    </location>
</feature>
<dbReference type="GO" id="GO:0004674">
    <property type="term" value="F:protein serine/threonine kinase activity"/>
    <property type="evidence" value="ECO:0007669"/>
    <property type="project" value="UniProtKB-KW"/>
</dbReference>
<accession>A0AAD9G5Z6</accession>
<dbReference type="SUPFAM" id="SSF46785">
    <property type="entry name" value="Winged helix' DNA-binding domain"/>
    <property type="match status" value="3"/>
</dbReference>
<feature type="compositionally biased region" description="Polar residues" evidence="8">
    <location>
        <begin position="2499"/>
        <end position="2508"/>
    </location>
</feature>
<evidence type="ECO:0000256" key="4">
    <source>
        <dbReference type="ARBA" id="ARBA00022705"/>
    </source>
</evidence>
<evidence type="ECO:0000256" key="2">
    <source>
        <dbReference type="ARBA" id="ARBA00008959"/>
    </source>
</evidence>
<feature type="transmembrane region" description="Helical" evidence="9">
    <location>
        <begin position="931"/>
        <end position="952"/>
    </location>
</feature>
<sequence length="3984" mass="441610">MGAAGFVTKSGKTIKRPVELGETPTFRQSHTRFATHQVVTKCATQYTGLKQTPSGNMPFSAVLDSAERLLDESTGNHTIHEAGDQESLDRGAQRMRVMLGFFLAGFVTIWLLCVGLIWHVRVNRAGALKGDAIAARKVILPAYEPVLFVLSVINGGYIVFLVVTLATDYFDVFISPIILESFYAGNMFMFIIVLVLMFEKSLSFAAVKRAVGISIVLAYYPVVYVWLVSKFGPPNWQKELSIGLQFVRSLVMLPFVYAFINPPSRATKRAIRELCSATFVFFLLMVVLMILIMNPKNIEASFTLTKAALSYIALCPLVVWHVLKADTEYWRGIGKRASALGDLFQRENGLSERISAEGLHVLIEMNRKCIIDFAYLELVRQIGVGSTSTVFQGTLKTKTHVAVKAYAPTSCSEDVVAAFSHEAAMCSVLNHPNIVTFHGMCVAPPTICLIFQLCQGSLAETLNDQVRRPSHPARQQLAISVGYMLDAARAVAYLHSFSPSFVHRNIKPSNFLVDAECNVQLSDFGESRSLTRRDDKALTPKTKVPVLEAKSFALHAAVASPLGTTMTQIDSPCTRMEKSSAEYIAPELIDGRSELSCYGEAADVYSLAITMWDILHPNGDKFPQANDDYAQAHVFECVLQGLRPRINSNLPLKLRRIIERAWQRDPGRRPSAQQIVESLEDFQDELCARLVLDLVSDFYECQSLASGSSFRSTEGYRVRTFPGAFIVDRMIDRRFVRCPAEAIRLGNALMDSSVLHHANHSRSFENNATSRYYFDVDEAQLSLPTHPHLERSTRSSSSLSMNEFSIPMLNAGSNDAHPHSSFSVVRTRSEPPCRCRQLGQRLIRRKSNRFHRPKQFHAAPESTIDSSILTTALLVEGEASPQSAYNDLDNMPFSAVLDSAERLLDESAGNQTTSRSGDQESLERGAQRMRVTLVFILAGFVTIWLLCVGLIWHMRVNRAGALKGDAIAARKVILPAYEPVLFVLSVINGGYIVFLVVTLATDYFDVFISPIILESFYAGNMFMFIIVLVLMFEKSLSFAAVKRAVGISIVLAYYPVVYVWLVTKFRPPNWQKEAAIGLQFVRGLVILPFVYAFVKPPSRATKSAIRELCFATIVNFLLTVLLMVLIMNPKTVQKSHYVLYVILSWVALCPLIVWRVLKADTEYWRGIGKRASALGDLFQRENGLSERISAEGLHVLIEMNRKCIIDFAYLELVRQIGVGSTSTVFQGTLKTKTHVAVKAYAPTSCSEDVVAAFSHEAAMCSVLNHPNIVTFHGMCVAPPTICLIFQLCQGSLAETLNDQVRRPSHPARQQLAISVGYMLDAARAVAYLHSFSPSFVHRNIKPSNFLVDAECNVQLSDFGESRSLTRRDDKALTPKTKVPVLEAKSFALHAAVASPLGTTMTQIDSSCTRMEKSSAEYIAPELIDGRSELSCYGEAADVYSLAITMWDILHPNGDKFPQANDDYAQAHVFECVLQGLRPRINSNLPLKLRRIIERAWQRDPGRRPSAQQIVESLEDFQDELCARLVLDLVSDFYECQSLASGSSFRSTEGYRVRTFPGAFIVDRMIDRRFVRCPAEAIRLGNALMDSSVLHHANHSRSFENNATSRYYFDVDEAQLSLPTHPHLERSTRSSSSLSMNEFSIPMLNAGSNDAHPHSSFSVVRTRSEPPCRCRQLGQRLIRRKSNRFHHPKQFHAAPKSTVDSNILTTALLVEGEASSQSAYNDLDVTPGTAATMALRVAISRVLETTTVPVAINPEDEELSDYAQRQVVVLMIVLLVSYGAMAVLSAALIVYMRHNRHVALKGDTEASRKTLLPAFEPLLWILCAATGTYAMYFMVALITKFYAPSTGTVATEAQSAGRHFVLELALIFMLQKSVSMPALVRSIVITFVLASYALPVVWFTTINGQDGSSNYWVVAIARILIFPLYVYVMVRPPARASKRTLREYCAFGIVYMALEFVYHTAFNNNNVYLGFALIYVHVLWGSLCPFFVWRLLKADTEHWRGLGQRAVGLQALFRKGNIHERVSSQGLHVLIEMHRKYIIDFSVLDIKQRIGVGSTAVVYNGLLHSKTPVAIKVYTPSSVTEDTVAEFSHEAALCGALNHPNIVKFFGMCVSPPTICLVSELCVGSLDVVALALARRQQQPRRQQFLLNLGYMIDAARAVAYLHSFSPAFVHRDIKPSNFLVDVEGNVKLTDFGESRSLPKANITWEVSSLNDVKGSTMVTSSVVGATATSSSSTEAEQYQEYPESTTNADTSVHGGRNISLTPPQTPEASARTPPILAAPVSRKMTPEMTVKGTVDYMAPEIINGRAGFASYGESADVYSLAITMWDILNPGAEKYPGTNNNHLRVLESVIAGARPELDSQLHSGLADLITNSWHVDARIRPSAQKIVLALERIQEEVCSIFALELCEEMEHESTMLKSGGPGGNAKSFSGEQATRKMQDIEAVASVGEGIRLGNMFMNAGFMHHLKHALPFKSSDDMFYFDEDNINFCQPFVVLEGHTTRSGAGSNCANRRPGSTLGAPLPSQLVQSPGWFKSLQRQHQQSDPVPLTSNSVSISAKDSTRNDWDTNTTSDSPQNDSDVAFVDAVSNSEAEECACRKLGERPNVRKAARHRFRRKYRAIPEDNVLTANLLQEEDLTSTQDRHLLDEFDAGPAILLGLGPQHVRDENLLLHVEACLTKQESKTSFRSSSPSSKSKSPMSSRTPNRSPLSEPPKQNIPSSSPSALKKRKRSTPDDVSAIPLAERMRPKDLNDLVGQEELLGPGSLLSSLIQADRVPNMILWGPPGCGKTTLAHVISKKTGCKFISLSGATSKTGDMKDAVDKARGERKMFRRRTIVFVDEIHRFNKSQQDFFLPPVEDGTITLIGATTENPSFEVNNALLSRCRVYTLKKHTAESIEKILRRALRDHAAGGVRSLTQTQESETQSNGDGAIQEGDTNDVTIEADDEAIKYLATQCAGDARVALNCLEMAVQTAPMGSENHILRVSATHVQHCFAHPQTLFYDRNADMHYDCISALHKSVRGSDENATLYWLARMLEGGENPLYVARRLIRIASEDVGLAAPELLPMAVSAYQAAHFIGMPECDVVLAHVATMLARAPKSIEVYGAYKRAKQSIQAWENGALPDVPLHLRNAPTKLMKELGYGKDLWPVDKFEILQILILVEYTLLFGMCLALGLYLRRIRHVALSGDSRATRNILLPAFEPLLLLLGCTVGVYSIVMIVLMALKWNYSNILMEVFYSMRLFVLVLVMAFLLQKNVSIPALRRSVVISLILALYTLPVEILLSVYVDASDPGVSYVVMSASRTLLLLFFVFVFVRLPTRASQRTLREFCLFIFIHSFLQFGSDFSFSLGSNTVGFALTYATVLWTGIVPVVIWRVLKADTEFWRGLDQRAVELHTVFRHRHSIDERISSQGLHVLIEMHRKLIIDFAHLKLEKKIGTGSSAVVVSGYLDAVTPVAVKVYTPLLFDENAVAEFSQEAALCGALKHPNIVKFYGMCVYPPTICLVSELCLGTLGEITCAAQLRFPKDGQRYHIRRQLLLNVCYMLDAARAVAYMHSFSPSFLHRDIKPDNFLVDVHGTVKLTDFGESRCLARPDKPLSVDRSLGSAIPDTLSDYASFGSTPKAAGVESTMNSFPTMTVKGTVGYMAPEIINGKAGLAAYGEAADVYSLAMTMWDVLHPGMEKFPELKNNHLQVFASVVEGRRPAIELETGYGKLHGDLHNIIEAAWQPNARARPRSQDIVNVLESVQEELLAVFAMELVPELVNDTSYSVSSTYQNSADVFTGEVIVARLQDLKFVHNPCEAVRLGNAFMDAGLLHHRKHAYGFENTGLKYFFDDDNILLCQPLKKLKSPPVAIDTSDGSPLDDDLKRQLDRLGLNSNDSCRLSLTCSISEDHCSVQNNPTGSNPFQFYEVSTPTSTSANCGISCRCRKLGQRLDTTRTTQQRLRWRSKPAVDENVLTTRLLGIDDAVVTPKNQGNVDGLDFVALDVREA</sequence>
<dbReference type="Pfam" id="PF00069">
    <property type="entry name" value="Pkinase"/>
    <property type="match status" value="4"/>
</dbReference>
<dbReference type="Gene3D" id="1.10.10.10">
    <property type="entry name" value="Winged helix-like DNA-binding domain superfamily/Winged helix DNA-binding domain"/>
    <property type="match status" value="3"/>
</dbReference>
<evidence type="ECO:0000256" key="9">
    <source>
        <dbReference type="SAM" id="Phobius"/>
    </source>
</evidence>
<evidence type="ECO:0000256" key="6">
    <source>
        <dbReference type="ARBA" id="ARBA00022840"/>
    </source>
</evidence>
<dbReference type="InterPro" id="IPR011009">
    <property type="entry name" value="Kinase-like_dom_sf"/>
</dbReference>
<dbReference type="InterPro" id="IPR000719">
    <property type="entry name" value="Prot_kinase_dom"/>
</dbReference>
<feature type="compositionally biased region" description="Polar residues" evidence="8">
    <location>
        <begin position="2534"/>
        <end position="2556"/>
    </location>
</feature>
<evidence type="ECO:0000313" key="12">
    <source>
        <dbReference type="EMBL" id="KAK1932473.1"/>
    </source>
</evidence>
<dbReference type="InterPro" id="IPR027417">
    <property type="entry name" value="P-loop_NTPase"/>
</dbReference>
<feature type="transmembrane region" description="Helical" evidence="9">
    <location>
        <begin position="210"/>
        <end position="228"/>
    </location>
</feature>
<dbReference type="Gene3D" id="1.10.3710.10">
    <property type="entry name" value="DNA polymerase III clamp loader subunits, C-terminal domain"/>
    <property type="match status" value="1"/>
</dbReference>
<feature type="domain" description="Protein kinase" evidence="10">
    <location>
        <begin position="1210"/>
        <end position="1517"/>
    </location>
</feature>
<dbReference type="Gene3D" id="1.10.8.60">
    <property type="match status" value="1"/>
</dbReference>
<feature type="region of interest" description="Disordered" evidence="8">
    <location>
        <begin position="2499"/>
        <end position="2577"/>
    </location>
</feature>
<dbReference type="FunFam" id="1.10.8.60:FF:000358">
    <property type="entry name" value="Predicted protein"/>
    <property type="match status" value="1"/>
</dbReference>
<dbReference type="Pfam" id="PF00004">
    <property type="entry name" value="AAA"/>
    <property type="match status" value="1"/>
</dbReference>
<feature type="binding site" evidence="7">
    <location>
        <position position="404"/>
    </location>
    <ligand>
        <name>ATP</name>
        <dbReference type="ChEBI" id="CHEBI:30616"/>
    </ligand>
</feature>
<dbReference type="Proteomes" id="UP001259832">
    <property type="component" value="Unassembled WGS sequence"/>
</dbReference>
<protein>
    <submittedName>
        <fullName evidence="12">ATPase WRNIP1</fullName>
    </submittedName>
</protein>
<dbReference type="Pfam" id="PF12002">
    <property type="entry name" value="MgsA_C"/>
    <property type="match status" value="1"/>
</dbReference>
<feature type="transmembrane region" description="Helical" evidence="9">
    <location>
        <begin position="980"/>
        <end position="999"/>
    </location>
</feature>
<dbReference type="SMART" id="SM00049">
    <property type="entry name" value="DEP"/>
    <property type="match status" value="4"/>
</dbReference>
<dbReference type="InterPro" id="IPR036390">
    <property type="entry name" value="WH_DNA-bd_sf"/>
</dbReference>
<feature type="domain" description="DEP" evidence="11">
    <location>
        <begin position="3773"/>
        <end position="3829"/>
    </location>
</feature>
<keyword evidence="9" id="KW-1133">Transmembrane helix</keyword>
<dbReference type="InterPro" id="IPR008271">
    <property type="entry name" value="Ser/Thr_kinase_AS"/>
</dbReference>
<feature type="domain" description="Protein kinase" evidence="10">
    <location>
        <begin position="376"/>
        <end position="683"/>
    </location>
</feature>
<dbReference type="InterPro" id="IPR036388">
    <property type="entry name" value="WH-like_DNA-bd_sf"/>
</dbReference>
<feature type="transmembrane region" description="Helical" evidence="9">
    <location>
        <begin position="1910"/>
        <end position="1928"/>
    </location>
</feature>
<feature type="transmembrane region" description="Helical" evidence="9">
    <location>
        <begin position="1877"/>
        <end position="1898"/>
    </location>
</feature>
<dbReference type="PANTHER" id="PTHR44329">
    <property type="entry name" value="SERINE/THREONINE-PROTEIN KINASE TNNI3K-RELATED"/>
    <property type="match status" value="1"/>
</dbReference>
<feature type="transmembrane region" description="Helical" evidence="9">
    <location>
        <begin position="240"/>
        <end position="259"/>
    </location>
</feature>
<dbReference type="SMART" id="SM00220">
    <property type="entry name" value="S_TKc"/>
    <property type="match status" value="4"/>
</dbReference>
<feature type="transmembrane region" description="Helical" evidence="9">
    <location>
        <begin position="3231"/>
        <end position="3248"/>
    </location>
</feature>
<keyword evidence="9" id="KW-0472">Membrane</keyword>
<feature type="transmembrane region" description="Helical" evidence="9">
    <location>
        <begin position="3350"/>
        <end position="3372"/>
    </location>
</feature>
<feature type="transmembrane region" description="Helical" evidence="9">
    <location>
        <begin position="1966"/>
        <end position="1991"/>
    </location>
</feature>
<dbReference type="SMART" id="SM00382">
    <property type="entry name" value="AAA"/>
    <property type="match status" value="1"/>
</dbReference>
<feature type="binding site" evidence="7">
    <location>
        <position position="2071"/>
    </location>
    <ligand>
        <name>ATP</name>
        <dbReference type="ChEBI" id="CHEBI:30616"/>
    </ligand>
</feature>
<feature type="domain" description="DEP" evidence="11">
    <location>
        <begin position="719"/>
        <end position="776"/>
    </location>
</feature>
<dbReference type="PROSITE" id="PS00108">
    <property type="entry name" value="PROTEIN_KINASE_ST"/>
    <property type="match status" value="2"/>
</dbReference>
<keyword evidence="3" id="KW-0418">Kinase</keyword>
<dbReference type="CDD" id="cd04371">
    <property type="entry name" value="DEP"/>
    <property type="match status" value="3"/>
</dbReference>
<feature type="transmembrane region" description="Helical" evidence="9">
    <location>
        <begin position="1105"/>
        <end position="1125"/>
    </location>
</feature>
<keyword evidence="13" id="KW-1185">Reference proteome</keyword>
<feature type="transmembrane region" description="Helical" evidence="9">
    <location>
        <begin position="3150"/>
        <end position="3173"/>
    </location>
</feature>
<dbReference type="InterPro" id="IPR003593">
    <property type="entry name" value="AAA+_ATPase"/>
</dbReference>
<feature type="transmembrane region" description="Helical" evidence="9">
    <location>
        <begin position="3288"/>
        <end position="3312"/>
    </location>
</feature>
<feature type="transmembrane region" description="Helical" evidence="9">
    <location>
        <begin position="146"/>
        <end position="167"/>
    </location>
</feature>
<feature type="compositionally biased region" description="Low complexity" evidence="8">
    <location>
        <begin position="2680"/>
        <end position="2701"/>
    </location>
</feature>
<evidence type="ECO:0000259" key="11">
    <source>
        <dbReference type="PROSITE" id="PS50186"/>
    </source>
</evidence>
<keyword evidence="3" id="KW-0723">Serine/threonine-protein kinase</keyword>
<feature type="transmembrane region" description="Helical" evidence="9">
    <location>
        <begin position="3199"/>
        <end position="3219"/>
    </location>
</feature>
<feature type="region of interest" description="Disordered" evidence="8">
    <location>
        <begin position="2678"/>
        <end position="2741"/>
    </location>
</feature>
<dbReference type="SUPFAM" id="SSF52540">
    <property type="entry name" value="P-loop containing nucleoside triphosphate hydrolases"/>
    <property type="match status" value="1"/>
</dbReference>
<dbReference type="Gene3D" id="1.20.272.10">
    <property type="match status" value="1"/>
</dbReference>
<dbReference type="FunFam" id="1.20.272.10:FF:000001">
    <property type="entry name" value="Putative AAA family ATPase"/>
    <property type="match status" value="1"/>
</dbReference>
<comment type="similarity">
    <text evidence="1">Belongs to the protein kinase superfamily. TKL Ser/Thr protein kinase family. ROCO subfamily.</text>
</comment>
<feature type="transmembrane region" description="Helical" evidence="9">
    <location>
        <begin position="271"/>
        <end position="292"/>
    </location>
</feature>
<evidence type="ECO:0000256" key="3">
    <source>
        <dbReference type="ARBA" id="ARBA00022527"/>
    </source>
</evidence>
<feature type="transmembrane region" description="Helical" evidence="9">
    <location>
        <begin position="1766"/>
        <end position="1790"/>
    </location>
</feature>
<organism evidence="12 13">
    <name type="scientific">Phytophthora citrophthora</name>
    <dbReference type="NCBI Taxonomy" id="4793"/>
    <lineage>
        <taxon>Eukaryota</taxon>
        <taxon>Sar</taxon>
        <taxon>Stramenopiles</taxon>
        <taxon>Oomycota</taxon>
        <taxon>Peronosporomycetes</taxon>
        <taxon>Peronosporales</taxon>
        <taxon>Peronosporaceae</taxon>
        <taxon>Phytophthora</taxon>
    </lineage>
</organism>
<feature type="transmembrane region" description="Helical" evidence="9">
    <location>
        <begin position="1074"/>
        <end position="1093"/>
    </location>
</feature>
<feature type="domain" description="Protein kinase" evidence="10">
    <location>
        <begin position="2043"/>
        <end position="2393"/>
    </location>
</feature>
<dbReference type="PROSITE" id="PS50186">
    <property type="entry name" value="DEP"/>
    <property type="match status" value="3"/>
</dbReference>
<keyword evidence="4" id="KW-0235">DNA replication</keyword>
<dbReference type="GO" id="GO:0003677">
    <property type="term" value="F:DNA binding"/>
    <property type="evidence" value="ECO:0007669"/>
    <property type="project" value="InterPro"/>
</dbReference>
<dbReference type="CDD" id="cd00009">
    <property type="entry name" value="AAA"/>
    <property type="match status" value="1"/>
</dbReference>